<keyword evidence="9 13" id="KW-1133">Transmembrane helix</keyword>
<evidence type="ECO:0000256" key="10">
    <source>
        <dbReference type="ARBA" id="ARBA00023136"/>
    </source>
</evidence>
<evidence type="ECO:0000256" key="6">
    <source>
        <dbReference type="ARBA" id="ARBA00022475"/>
    </source>
</evidence>
<dbReference type="PIRSF" id="PIRSF003097">
    <property type="entry name" value="FtsX"/>
    <property type="match status" value="1"/>
</dbReference>
<evidence type="ECO:0000259" key="15">
    <source>
        <dbReference type="Pfam" id="PF18075"/>
    </source>
</evidence>
<evidence type="ECO:0000256" key="2">
    <source>
        <dbReference type="ARBA" id="ARBA00004651"/>
    </source>
</evidence>
<evidence type="ECO:0000313" key="17">
    <source>
        <dbReference type="Proteomes" id="UP000280668"/>
    </source>
</evidence>
<evidence type="ECO:0000256" key="3">
    <source>
        <dbReference type="ARBA" id="ARBA00007379"/>
    </source>
</evidence>
<evidence type="ECO:0000313" key="16">
    <source>
        <dbReference type="EMBL" id="ROR73734.1"/>
    </source>
</evidence>
<evidence type="ECO:0000256" key="13">
    <source>
        <dbReference type="SAM" id="Phobius"/>
    </source>
</evidence>
<dbReference type="PANTHER" id="PTHR47755:SF1">
    <property type="entry name" value="CELL DIVISION PROTEIN FTSX"/>
    <property type="match status" value="1"/>
</dbReference>
<feature type="transmembrane region" description="Helical" evidence="13">
    <location>
        <begin position="275"/>
        <end position="298"/>
    </location>
</feature>
<name>A0A3N2BFB5_9MICO</name>
<dbReference type="InterPro" id="IPR040690">
    <property type="entry name" value="FtsX_ECD"/>
</dbReference>
<comment type="similarity">
    <text evidence="3 12">Belongs to the ABC-4 integral membrane protein family. FtsX subfamily.</text>
</comment>
<dbReference type="GO" id="GO:0051301">
    <property type="term" value="P:cell division"/>
    <property type="evidence" value="ECO:0007669"/>
    <property type="project" value="UniProtKB-KW"/>
</dbReference>
<feature type="domain" description="ABC3 transporter permease C-terminal" evidence="14">
    <location>
        <begin position="185"/>
        <end position="295"/>
    </location>
</feature>
<dbReference type="InterPro" id="IPR003838">
    <property type="entry name" value="ABC3_permease_C"/>
</dbReference>
<dbReference type="Pfam" id="PF18075">
    <property type="entry name" value="FtsX_ECD"/>
    <property type="match status" value="1"/>
</dbReference>
<comment type="subcellular location">
    <subcellularLocation>
        <location evidence="2">Cell membrane</location>
        <topology evidence="2">Multi-pass membrane protein</topology>
    </subcellularLocation>
</comment>
<evidence type="ECO:0000256" key="1">
    <source>
        <dbReference type="ARBA" id="ARBA00003552"/>
    </source>
</evidence>
<comment type="caution">
    <text evidence="16">The sequence shown here is derived from an EMBL/GenBank/DDBJ whole genome shotgun (WGS) entry which is preliminary data.</text>
</comment>
<evidence type="ECO:0000256" key="4">
    <source>
        <dbReference type="ARBA" id="ARBA00011160"/>
    </source>
</evidence>
<feature type="transmembrane region" description="Helical" evidence="13">
    <location>
        <begin position="180"/>
        <end position="203"/>
    </location>
</feature>
<keyword evidence="10 12" id="KW-0472">Membrane</keyword>
<feature type="domain" description="FtsX extracellular" evidence="15">
    <location>
        <begin position="56"/>
        <end position="161"/>
    </location>
</feature>
<dbReference type="RefSeq" id="WP_123304117.1">
    <property type="nucleotide sequence ID" value="NZ_RKHK01000001.1"/>
</dbReference>
<evidence type="ECO:0000256" key="11">
    <source>
        <dbReference type="ARBA" id="ARBA00023306"/>
    </source>
</evidence>
<comment type="subunit">
    <text evidence="4">Forms a membrane-associated complex with FtsE.</text>
</comment>
<feature type="transmembrane region" description="Helical" evidence="13">
    <location>
        <begin position="224"/>
        <end position="250"/>
    </location>
</feature>
<keyword evidence="7 12" id="KW-0132">Cell division</keyword>
<dbReference type="Proteomes" id="UP000280668">
    <property type="component" value="Unassembled WGS sequence"/>
</dbReference>
<keyword evidence="11 12" id="KW-0131">Cell cycle</keyword>
<dbReference type="InterPro" id="IPR004513">
    <property type="entry name" value="FtsX"/>
</dbReference>
<keyword evidence="6 12" id="KW-1003">Cell membrane</keyword>
<proteinExistence type="inferred from homology"/>
<dbReference type="AlphaFoldDB" id="A0A3N2BFB5"/>
<dbReference type="NCBIfam" id="NF038346">
    <property type="entry name" value="FtsX_actino"/>
    <property type="match status" value="1"/>
</dbReference>
<dbReference type="OrthoDB" id="9812531at2"/>
<evidence type="ECO:0000256" key="12">
    <source>
        <dbReference type="PIRNR" id="PIRNR003097"/>
    </source>
</evidence>
<keyword evidence="17" id="KW-1185">Reference proteome</keyword>
<evidence type="ECO:0000256" key="9">
    <source>
        <dbReference type="ARBA" id="ARBA00022989"/>
    </source>
</evidence>
<dbReference type="Pfam" id="PF02687">
    <property type="entry name" value="FtsX"/>
    <property type="match status" value="1"/>
</dbReference>
<evidence type="ECO:0000256" key="7">
    <source>
        <dbReference type="ARBA" id="ARBA00022618"/>
    </source>
</evidence>
<comment type="function">
    <text evidence="1">Part of the ABC transporter FtsEX involved in cellular division.</text>
</comment>
<dbReference type="EMBL" id="RKHK01000001">
    <property type="protein sequence ID" value="ROR73734.1"/>
    <property type="molecule type" value="Genomic_DNA"/>
</dbReference>
<evidence type="ECO:0000256" key="5">
    <source>
        <dbReference type="ARBA" id="ARBA00021907"/>
    </source>
</evidence>
<evidence type="ECO:0000256" key="8">
    <source>
        <dbReference type="ARBA" id="ARBA00022692"/>
    </source>
</evidence>
<sequence length="304" mass="33166">MRLRFVLSQTFQGISRNFAMSVSVALVTFVSLMFVGAAALLQIQVEKLKDDWYDRVEVSAFMCADESATLNCAGGEATEEQIEEIEELLESEALAPYVDEVFFETKEEAFAAFQQQMEGTVWAQTVSVEQMQVSFRISLVDPEQYQIVADELSGRPGVEDVRDQREQLEPLFLILNRATLLSAGLAGVMILTAVLLITTTIRLSAMSRRRETGIMRLVGASNIFIQLPFMLEGAIAALVGAGLAVGGLYLGVEHLVGGWLASDTPWVQFISGGDVLLVAPFLLLAAILVAGLTSMVTLGRYTKV</sequence>
<dbReference type="GO" id="GO:0005886">
    <property type="term" value="C:plasma membrane"/>
    <property type="evidence" value="ECO:0007669"/>
    <property type="project" value="UniProtKB-SubCell"/>
</dbReference>
<dbReference type="PANTHER" id="PTHR47755">
    <property type="entry name" value="CELL DIVISION PROTEIN FTSX"/>
    <property type="match status" value="1"/>
</dbReference>
<reference evidence="16 17" key="1">
    <citation type="submission" date="2018-11" db="EMBL/GenBank/DDBJ databases">
        <title>Sequencing the genomes of 1000 actinobacteria strains.</title>
        <authorList>
            <person name="Klenk H.-P."/>
        </authorList>
    </citation>
    <scope>NUCLEOTIDE SEQUENCE [LARGE SCALE GENOMIC DNA]</scope>
    <source>
        <strain evidence="16 17">DSM 11294</strain>
    </source>
</reference>
<evidence type="ECO:0000259" key="14">
    <source>
        <dbReference type="Pfam" id="PF02687"/>
    </source>
</evidence>
<organism evidence="16 17">
    <name type="scientific">Bogoriella caseilytica</name>
    <dbReference type="NCBI Taxonomy" id="56055"/>
    <lineage>
        <taxon>Bacteria</taxon>
        <taxon>Bacillati</taxon>
        <taxon>Actinomycetota</taxon>
        <taxon>Actinomycetes</taxon>
        <taxon>Micrococcales</taxon>
        <taxon>Bogoriellaceae</taxon>
        <taxon>Bogoriella</taxon>
    </lineage>
</organism>
<gene>
    <name evidence="16" type="ORF">EDD31_2122</name>
</gene>
<accession>A0A3N2BFB5</accession>
<dbReference type="Gene3D" id="3.30.70.3040">
    <property type="match status" value="1"/>
</dbReference>
<keyword evidence="8 13" id="KW-0812">Transmembrane</keyword>
<protein>
    <recommendedName>
        <fullName evidence="5 12">Cell division protein FtsX</fullName>
    </recommendedName>
</protein>
<feature type="transmembrane region" description="Helical" evidence="13">
    <location>
        <begin position="21"/>
        <end position="43"/>
    </location>
</feature>
<dbReference type="InterPro" id="IPR047929">
    <property type="entry name" value="FtsX_actino"/>
</dbReference>